<evidence type="ECO:0000313" key="3">
    <source>
        <dbReference type="EMBL" id="PSK80836.1"/>
    </source>
</evidence>
<gene>
    <name evidence="3" type="ORF">CLV79_11923</name>
    <name evidence="4" type="ORF">LOS8367_03511</name>
</gene>
<comment type="similarity">
    <text evidence="1">Belongs to the AHA1 family.</text>
</comment>
<dbReference type="Proteomes" id="UP000240624">
    <property type="component" value="Unassembled WGS sequence"/>
</dbReference>
<dbReference type="CDD" id="cd08901">
    <property type="entry name" value="SRPBCC_CalC_Aha1-like_8"/>
    <property type="match status" value="1"/>
</dbReference>
<accession>A0A1X7A493</accession>
<evidence type="ECO:0000313" key="6">
    <source>
        <dbReference type="Proteomes" id="UP000240624"/>
    </source>
</evidence>
<dbReference type="AlphaFoldDB" id="A0A1X7A493"/>
<reference evidence="3 6" key="2">
    <citation type="submission" date="2018-03" db="EMBL/GenBank/DDBJ databases">
        <title>Genomic Encyclopedia of Archaeal and Bacterial Type Strains, Phase II (KMG-II): from individual species to whole genera.</title>
        <authorList>
            <person name="Goeker M."/>
        </authorList>
    </citation>
    <scope>NUCLEOTIDE SEQUENCE [LARGE SCALE GENOMIC DNA]</scope>
    <source>
        <strain evidence="3 6">DSM 29956</strain>
    </source>
</reference>
<dbReference type="InterPro" id="IPR023393">
    <property type="entry name" value="START-like_dom_sf"/>
</dbReference>
<feature type="domain" description="Activator of Hsp90 ATPase homologue 1/2-like C-terminal" evidence="2">
    <location>
        <begin position="17"/>
        <end position="138"/>
    </location>
</feature>
<sequence length="155" mass="17095">MPNNEIKAKAEMLIRRPVQEVFEAFVNPDQMTKFWFPKSTGRLEAGASVEWHVGMDDDAPKIDVKVIGFQKDALLKIEWAAGEKATSVEWKFTPQKNNMTFVEITETGFDGSTEEVAAKAIDSTGGFNQVITAAKALLEHGVEINVVKDHAPDGC</sequence>
<organism evidence="4 5">
    <name type="scientific">Limimaricola soesokkakensis</name>
    <dbReference type="NCBI Taxonomy" id="1343159"/>
    <lineage>
        <taxon>Bacteria</taxon>
        <taxon>Pseudomonadati</taxon>
        <taxon>Pseudomonadota</taxon>
        <taxon>Alphaproteobacteria</taxon>
        <taxon>Rhodobacterales</taxon>
        <taxon>Paracoccaceae</taxon>
        <taxon>Limimaricola</taxon>
    </lineage>
</organism>
<dbReference type="SUPFAM" id="SSF55961">
    <property type="entry name" value="Bet v1-like"/>
    <property type="match status" value="1"/>
</dbReference>
<dbReference type="OrthoDB" id="9806378at2"/>
<evidence type="ECO:0000256" key="1">
    <source>
        <dbReference type="ARBA" id="ARBA00006817"/>
    </source>
</evidence>
<dbReference type="EMBL" id="PYGB01000019">
    <property type="protein sequence ID" value="PSK80836.1"/>
    <property type="molecule type" value="Genomic_DNA"/>
</dbReference>
<keyword evidence="6" id="KW-1185">Reference proteome</keyword>
<evidence type="ECO:0000313" key="4">
    <source>
        <dbReference type="EMBL" id="SLN69758.1"/>
    </source>
</evidence>
<reference evidence="4 5" key="1">
    <citation type="submission" date="2017-03" db="EMBL/GenBank/DDBJ databases">
        <authorList>
            <person name="Afonso C.L."/>
            <person name="Miller P.J."/>
            <person name="Scott M.A."/>
            <person name="Spackman E."/>
            <person name="Goraichik I."/>
            <person name="Dimitrov K.M."/>
            <person name="Suarez D.L."/>
            <person name="Swayne D.E."/>
        </authorList>
    </citation>
    <scope>NUCLEOTIDE SEQUENCE [LARGE SCALE GENOMIC DNA]</scope>
    <source>
        <strain evidence="4 5">CECT 8367</strain>
    </source>
</reference>
<protein>
    <submittedName>
        <fullName evidence="3">Uncharacterized protein YndB with AHSA1/START domain</fullName>
    </submittedName>
</protein>
<evidence type="ECO:0000313" key="5">
    <source>
        <dbReference type="Proteomes" id="UP000193495"/>
    </source>
</evidence>
<dbReference type="EMBL" id="FWFY01000017">
    <property type="protein sequence ID" value="SLN69758.1"/>
    <property type="molecule type" value="Genomic_DNA"/>
</dbReference>
<evidence type="ECO:0000259" key="2">
    <source>
        <dbReference type="Pfam" id="PF08327"/>
    </source>
</evidence>
<dbReference type="Gene3D" id="3.30.530.20">
    <property type="match status" value="1"/>
</dbReference>
<dbReference type="RefSeq" id="WP_085897811.1">
    <property type="nucleotide sequence ID" value="NZ_FWFY01000017.1"/>
</dbReference>
<dbReference type="Pfam" id="PF08327">
    <property type="entry name" value="AHSA1"/>
    <property type="match status" value="1"/>
</dbReference>
<proteinExistence type="inferred from homology"/>
<dbReference type="Proteomes" id="UP000193495">
    <property type="component" value="Unassembled WGS sequence"/>
</dbReference>
<name>A0A1X7A493_9RHOB</name>
<dbReference type="InterPro" id="IPR013538">
    <property type="entry name" value="ASHA1/2-like_C"/>
</dbReference>